<evidence type="ECO:0000256" key="1">
    <source>
        <dbReference type="ARBA" id="ARBA00022679"/>
    </source>
</evidence>
<dbReference type="Gene3D" id="3.40.630.30">
    <property type="match status" value="1"/>
</dbReference>
<dbReference type="PANTHER" id="PTHR43420">
    <property type="entry name" value="ACETYLTRANSFERASE"/>
    <property type="match status" value="1"/>
</dbReference>
<dbReference type="InterPro" id="IPR016181">
    <property type="entry name" value="Acyl_CoA_acyltransferase"/>
</dbReference>
<dbReference type="AlphaFoldDB" id="A0A1M5CYB4"/>
<sequence length="171" mass="19350">MISYAPLTPEHAPILAQIGRTSLLESHGHSAPTEIMEAYVSRSFSEEACRAELTNSENIFTGVWFNNQPAGYSKIICNTPHPQVPLSPVTKLERIYLLQEYYGLGLGQGLLARAIETSKANGDLGIWLDVWKKNDRAIRFYEKEGFEIVGESSFVLTEERTNPIWVMVRRY</sequence>
<evidence type="ECO:0000259" key="3">
    <source>
        <dbReference type="PROSITE" id="PS51186"/>
    </source>
</evidence>
<evidence type="ECO:0000313" key="4">
    <source>
        <dbReference type="EMBL" id="SHF59718.1"/>
    </source>
</evidence>
<organism evidence="4 5">
    <name type="scientific">Cnuella takakiae</name>
    <dbReference type="NCBI Taxonomy" id="1302690"/>
    <lineage>
        <taxon>Bacteria</taxon>
        <taxon>Pseudomonadati</taxon>
        <taxon>Bacteroidota</taxon>
        <taxon>Chitinophagia</taxon>
        <taxon>Chitinophagales</taxon>
        <taxon>Chitinophagaceae</taxon>
        <taxon>Cnuella</taxon>
    </lineage>
</organism>
<dbReference type="PANTHER" id="PTHR43420:SF47">
    <property type="entry name" value="N-ACETYLTRANSFERASE DOMAIN-CONTAINING PROTEIN"/>
    <property type="match status" value="1"/>
</dbReference>
<proteinExistence type="predicted"/>
<reference evidence="4 5" key="1">
    <citation type="submission" date="2016-11" db="EMBL/GenBank/DDBJ databases">
        <authorList>
            <person name="Jaros S."/>
            <person name="Januszkiewicz K."/>
            <person name="Wedrychowicz H."/>
        </authorList>
    </citation>
    <scope>NUCLEOTIDE SEQUENCE [LARGE SCALE GENOMIC DNA]</scope>
    <source>
        <strain evidence="4 5">DSM 26897</strain>
    </source>
</reference>
<dbReference type="EMBL" id="FQUO01000010">
    <property type="protein sequence ID" value="SHF59718.1"/>
    <property type="molecule type" value="Genomic_DNA"/>
</dbReference>
<evidence type="ECO:0000313" key="5">
    <source>
        <dbReference type="Proteomes" id="UP000184368"/>
    </source>
</evidence>
<dbReference type="PROSITE" id="PS51186">
    <property type="entry name" value="GNAT"/>
    <property type="match status" value="1"/>
</dbReference>
<dbReference type="Proteomes" id="UP000184368">
    <property type="component" value="Unassembled WGS sequence"/>
</dbReference>
<dbReference type="GO" id="GO:0016747">
    <property type="term" value="F:acyltransferase activity, transferring groups other than amino-acyl groups"/>
    <property type="evidence" value="ECO:0007669"/>
    <property type="project" value="InterPro"/>
</dbReference>
<evidence type="ECO:0000256" key="2">
    <source>
        <dbReference type="ARBA" id="ARBA00023315"/>
    </source>
</evidence>
<gene>
    <name evidence="4" type="ORF">SAMN05444008_1102</name>
</gene>
<dbReference type="SUPFAM" id="SSF55729">
    <property type="entry name" value="Acyl-CoA N-acyltransferases (Nat)"/>
    <property type="match status" value="1"/>
</dbReference>
<keyword evidence="5" id="KW-1185">Reference proteome</keyword>
<accession>A0A1M5CYB4</accession>
<protein>
    <submittedName>
        <fullName evidence="4">Acetyltransferase (GNAT) family protein</fullName>
    </submittedName>
</protein>
<name>A0A1M5CYB4_9BACT</name>
<dbReference type="InterPro" id="IPR050680">
    <property type="entry name" value="YpeA/RimI_acetyltransf"/>
</dbReference>
<keyword evidence="1 4" id="KW-0808">Transferase</keyword>
<dbReference type="OrthoDB" id="7205533at2"/>
<dbReference type="Pfam" id="PF00583">
    <property type="entry name" value="Acetyltransf_1"/>
    <property type="match status" value="1"/>
</dbReference>
<feature type="domain" description="N-acetyltransferase" evidence="3">
    <location>
        <begin position="2"/>
        <end position="171"/>
    </location>
</feature>
<dbReference type="InterPro" id="IPR000182">
    <property type="entry name" value="GNAT_dom"/>
</dbReference>
<dbReference type="RefSeq" id="WP_073044074.1">
    <property type="nucleotide sequence ID" value="NZ_FQUO01000010.1"/>
</dbReference>
<keyword evidence="2" id="KW-0012">Acyltransferase</keyword>